<dbReference type="SUPFAM" id="SSF51735">
    <property type="entry name" value="NAD(P)-binding Rossmann-fold domains"/>
    <property type="match status" value="1"/>
</dbReference>
<dbReference type="GO" id="GO:0000166">
    <property type="term" value="F:nucleotide binding"/>
    <property type="evidence" value="ECO:0007669"/>
    <property type="project" value="InterPro"/>
</dbReference>
<proteinExistence type="predicted"/>
<dbReference type="STRING" id="650164.K5W665"/>
<reference evidence="3 4" key="1">
    <citation type="journal article" date="2012" name="BMC Genomics">
        <title>Comparative genomics of the white-rot fungi, Phanerochaete carnosa and P. chrysosporium, to elucidate the genetic basis of the distinct wood types they colonize.</title>
        <authorList>
            <person name="Suzuki H."/>
            <person name="MacDonald J."/>
            <person name="Syed K."/>
            <person name="Salamov A."/>
            <person name="Hori C."/>
            <person name="Aerts A."/>
            <person name="Henrissat B."/>
            <person name="Wiebenga A."/>
            <person name="vanKuyk P.A."/>
            <person name="Barry K."/>
            <person name="Lindquist E."/>
            <person name="LaButti K."/>
            <person name="Lapidus A."/>
            <person name="Lucas S."/>
            <person name="Coutinho P."/>
            <person name="Gong Y."/>
            <person name="Samejima M."/>
            <person name="Mahadevan R."/>
            <person name="Abou-Zaid M."/>
            <person name="de Vries R.P."/>
            <person name="Igarashi K."/>
            <person name="Yadav J.S."/>
            <person name="Grigoriev I.V."/>
            <person name="Master E.R."/>
        </authorList>
    </citation>
    <scope>NUCLEOTIDE SEQUENCE [LARGE SCALE GENOMIC DNA]</scope>
    <source>
        <strain evidence="3 4">HHB-10118-sp</strain>
    </source>
</reference>
<dbReference type="AlphaFoldDB" id="K5W665"/>
<protein>
    <recommendedName>
        <fullName evidence="5">Gfo/Idh/MocA-like oxidoreductase N-terminal domain-containing protein</fullName>
    </recommendedName>
</protein>
<keyword evidence="4" id="KW-1185">Reference proteome</keyword>
<sequence length="470" mass="52129">MTLNNAKSLWRRSLRPSKPELSRNMGQDIPSLSTEPITLAVIGCGQRGNAYASYALQEPTACKVVAIAEIRPKTRSLFAQAHSVDKTLVFNSWQELHRASAETIKTVGKRLADAVIIAVHDQMHLEVVLAFAEQGYHILCEKPMSTNMDDCIKMEAAVKRAGTIFGMGHVLRYSPYNAALTQIIRDGDLGPLINVVHVEPVGYYHFAHSYVRGHWAKEEDSCFSLMTKSCHDIDILCHWLSPNMPSRVSSFGSLRHFRKQSKPPAAGTATRCLECPYEKDCAYSAKKIYLDRVANGHKSWPVSPIVDGVPDIESVEYALRHTKWGQCVYESDNDVCDNQVVNLEFDNGTTASFTMVAQTSLICQRQSRLHFAFGEIVGDMTDFTVTDFRKGLVKKYSPKLEGGGHGGGDLGLIRTFVEAVRTGRQEILGTDVSDVLKSHLTVFAAETSRREGRVVDCVAFERGAREKVSA</sequence>
<evidence type="ECO:0000259" key="2">
    <source>
        <dbReference type="Pfam" id="PF02894"/>
    </source>
</evidence>
<evidence type="ECO:0008006" key="5">
    <source>
        <dbReference type="Google" id="ProtNLM"/>
    </source>
</evidence>
<dbReference type="InterPro" id="IPR051450">
    <property type="entry name" value="Gfo/Idh/MocA_Oxidoreductases"/>
</dbReference>
<dbReference type="HOGENOM" id="CLU_023194_4_1_1"/>
<dbReference type="Proteomes" id="UP000008370">
    <property type="component" value="Unassembled WGS sequence"/>
</dbReference>
<evidence type="ECO:0000313" key="4">
    <source>
        <dbReference type="Proteomes" id="UP000008370"/>
    </source>
</evidence>
<dbReference type="InterPro" id="IPR004104">
    <property type="entry name" value="Gfo/Idh/MocA-like_OxRdtase_C"/>
</dbReference>
<dbReference type="InParanoid" id="K5W665"/>
<feature type="domain" description="Gfo/Idh/MocA-like oxidoreductase N-terminal" evidence="1">
    <location>
        <begin position="38"/>
        <end position="169"/>
    </location>
</feature>
<dbReference type="RefSeq" id="XP_007391964.1">
    <property type="nucleotide sequence ID" value="XM_007391902.1"/>
</dbReference>
<feature type="domain" description="Gfo/Idh/MocA-like oxidoreductase C-terminal" evidence="2">
    <location>
        <begin position="184"/>
        <end position="384"/>
    </location>
</feature>
<evidence type="ECO:0000259" key="1">
    <source>
        <dbReference type="Pfam" id="PF01408"/>
    </source>
</evidence>
<dbReference type="Pfam" id="PF01408">
    <property type="entry name" value="GFO_IDH_MocA"/>
    <property type="match status" value="1"/>
</dbReference>
<gene>
    <name evidence="3" type="ORF">PHACADRAFT_181405</name>
</gene>
<dbReference type="GeneID" id="18910014"/>
<evidence type="ECO:0000313" key="3">
    <source>
        <dbReference type="EMBL" id="EKM59403.1"/>
    </source>
</evidence>
<dbReference type="Pfam" id="PF02894">
    <property type="entry name" value="GFO_IDH_MocA_C"/>
    <property type="match status" value="1"/>
</dbReference>
<dbReference type="PANTHER" id="PTHR43377">
    <property type="entry name" value="BILIVERDIN REDUCTASE A"/>
    <property type="match status" value="1"/>
</dbReference>
<dbReference type="InterPro" id="IPR036291">
    <property type="entry name" value="NAD(P)-bd_dom_sf"/>
</dbReference>
<dbReference type="InterPro" id="IPR000683">
    <property type="entry name" value="Gfo/Idh/MocA-like_OxRdtase_N"/>
</dbReference>
<name>K5W665_PHACS</name>
<dbReference type="EMBL" id="JH930469">
    <property type="protein sequence ID" value="EKM59403.1"/>
    <property type="molecule type" value="Genomic_DNA"/>
</dbReference>
<dbReference type="KEGG" id="pco:PHACADRAFT_181405"/>
<dbReference type="PANTHER" id="PTHR43377:SF12">
    <property type="entry name" value="BINDING ROSSMANN FOLD OXIDOREDUCTASE, PUTATIVE (AFU_ORTHOLOGUE AFUA_3G11840)-RELATED"/>
    <property type="match status" value="1"/>
</dbReference>
<dbReference type="Gene3D" id="3.30.360.10">
    <property type="entry name" value="Dihydrodipicolinate Reductase, domain 2"/>
    <property type="match status" value="1"/>
</dbReference>
<dbReference type="SUPFAM" id="SSF55347">
    <property type="entry name" value="Glyceraldehyde-3-phosphate dehydrogenase-like, C-terminal domain"/>
    <property type="match status" value="1"/>
</dbReference>
<organism evidence="3 4">
    <name type="scientific">Phanerochaete carnosa (strain HHB-10118-sp)</name>
    <name type="common">White-rot fungus</name>
    <name type="synonym">Peniophora carnosa</name>
    <dbReference type="NCBI Taxonomy" id="650164"/>
    <lineage>
        <taxon>Eukaryota</taxon>
        <taxon>Fungi</taxon>
        <taxon>Dikarya</taxon>
        <taxon>Basidiomycota</taxon>
        <taxon>Agaricomycotina</taxon>
        <taxon>Agaricomycetes</taxon>
        <taxon>Polyporales</taxon>
        <taxon>Phanerochaetaceae</taxon>
        <taxon>Phanerochaete</taxon>
    </lineage>
</organism>
<accession>K5W665</accession>
<dbReference type="Gene3D" id="3.40.50.720">
    <property type="entry name" value="NAD(P)-binding Rossmann-like Domain"/>
    <property type="match status" value="1"/>
</dbReference>
<dbReference type="OrthoDB" id="64915at2759"/>